<comment type="caution">
    <text evidence="3">The sequence shown here is derived from an EMBL/GenBank/DDBJ whole genome shotgun (WGS) entry which is preliminary data.</text>
</comment>
<keyword evidence="1" id="KW-0732">Signal</keyword>
<dbReference type="Proteomes" id="UP001253595">
    <property type="component" value="Unassembled WGS sequence"/>
</dbReference>
<dbReference type="InterPro" id="IPR027843">
    <property type="entry name" value="DUF4440"/>
</dbReference>
<evidence type="ECO:0000259" key="2">
    <source>
        <dbReference type="Pfam" id="PF14534"/>
    </source>
</evidence>
<feature type="chain" id="PRO_5045960523" description="DUF4440 domain-containing protein" evidence="1">
    <location>
        <begin position="22"/>
        <end position="153"/>
    </location>
</feature>
<evidence type="ECO:0000313" key="3">
    <source>
        <dbReference type="EMBL" id="MDR7088208.1"/>
    </source>
</evidence>
<gene>
    <name evidence="3" type="ORF">J2X05_000211</name>
</gene>
<dbReference type="SUPFAM" id="SSF54427">
    <property type="entry name" value="NTF2-like"/>
    <property type="match status" value="1"/>
</dbReference>
<dbReference type="Gene3D" id="3.10.450.50">
    <property type="match status" value="1"/>
</dbReference>
<feature type="domain" description="DUF4440" evidence="2">
    <location>
        <begin position="31"/>
        <end position="139"/>
    </location>
</feature>
<sequence length="153" mass="17548">MKKHLLMTACVMSLMGAVVQAQSCLDTEKLVKLDAEYENALRKGDVQFLDKLLAPEFQWVHNLASLKETKAQLLLRVQQPEEQPKARRAHDLSLQRLDKTGVLQGLSSVEKWNPDGKTFRTSRYQFMRTYVEHKGECKLLAVQTMKVWSSEAD</sequence>
<protein>
    <recommendedName>
        <fullName evidence="2">DUF4440 domain-containing protein</fullName>
    </recommendedName>
</protein>
<organism evidence="3 4">
    <name type="scientific">Cellvibrio fibrivorans</name>
    <dbReference type="NCBI Taxonomy" id="126350"/>
    <lineage>
        <taxon>Bacteria</taxon>
        <taxon>Pseudomonadati</taxon>
        <taxon>Pseudomonadota</taxon>
        <taxon>Gammaproteobacteria</taxon>
        <taxon>Cellvibrionales</taxon>
        <taxon>Cellvibrionaceae</taxon>
        <taxon>Cellvibrio</taxon>
    </lineage>
</organism>
<evidence type="ECO:0000256" key="1">
    <source>
        <dbReference type="SAM" id="SignalP"/>
    </source>
</evidence>
<reference evidence="3 4" key="1">
    <citation type="submission" date="2023-07" db="EMBL/GenBank/DDBJ databases">
        <title>Sorghum-associated microbial communities from plants grown in Nebraska, USA.</title>
        <authorList>
            <person name="Schachtman D."/>
        </authorList>
    </citation>
    <scope>NUCLEOTIDE SEQUENCE [LARGE SCALE GENOMIC DNA]</scope>
    <source>
        <strain evidence="3 4">BE190</strain>
    </source>
</reference>
<evidence type="ECO:0000313" key="4">
    <source>
        <dbReference type="Proteomes" id="UP001253595"/>
    </source>
</evidence>
<dbReference type="Pfam" id="PF14534">
    <property type="entry name" value="DUF4440"/>
    <property type="match status" value="1"/>
</dbReference>
<keyword evidence="4" id="KW-1185">Reference proteome</keyword>
<name>A0ABU1USQ7_9GAMM</name>
<dbReference type="RefSeq" id="WP_310067543.1">
    <property type="nucleotide sequence ID" value="NZ_JAVDVX010000001.1"/>
</dbReference>
<feature type="signal peptide" evidence="1">
    <location>
        <begin position="1"/>
        <end position="21"/>
    </location>
</feature>
<proteinExistence type="predicted"/>
<dbReference type="EMBL" id="JAVDVX010000001">
    <property type="protein sequence ID" value="MDR7088208.1"/>
    <property type="molecule type" value="Genomic_DNA"/>
</dbReference>
<accession>A0ABU1USQ7</accession>
<dbReference type="InterPro" id="IPR032710">
    <property type="entry name" value="NTF2-like_dom_sf"/>
</dbReference>